<gene>
    <name evidence="2" type="ORF">EZS28_015444</name>
</gene>
<dbReference type="Proteomes" id="UP000324800">
    <property type="component" value="Unassembled WGS sequence"/>
</dbReference>
<comment type="caution">
    <text evidence="2">The sequence shown here is derived from an EMBL/GenBank/DDBJ whole genome shotgun (WGS) entry which is preliminary data.</text>
</comment>
<feature type="region of interest" description="Disordered" evidence="1">
    <location>
        <begin position="304"/>
        <end position="324"/>
    </location>
</feature>
<evidence type="ECO:0000256" key="1">
    <source>
        <dbReference type="SAM" id="MobiDB-lite"/>
    </source>
</evidence>
<dbReference type="AlphaFoldDB" id="A0A5J4W3C9"/>
<proteinExistence type="predicted"/>
<organism evidence="2 3">
    <name type="scientific">Streblomastix strix</name>
    <dbReference type="NCBI Taxonomy" id="222440"/>
    <lineage>
        <taxon>Eukaryota</taxon>
        <taxon>Metamonada</taxon>
        <taxon>Preaxostyla</taxon>
        <taxon>Oxymonadida</taxon>
        <taxon>Streblomastigidae</taxon>
        <taxon>Streblomastix</taxon>
    </lineage>
</organism>
<reference evidence="2 3" key="1">
    <citation type="submission" date="2019-03" db="EMBL/GenBank/DDBJ databases">
        <title>Single cell metagenomics reveals metabolic interactions within the superorganism composed of flagellate Streblomastix strix and complex community of Bacteroidetes bacteria on its surface.</title>
        <authorList>
            <person name="Treitli S.C."/>
            <person name="Kolisko M."/>
            <person name="Husnik F."/>
            <person name="Keeling P."/>
            <person name="Hampl V."/>
        </authorList>
    </citation>
    <scope>NUCLEOTIDE SEQUENCE [LARGE SCALE GENOMIC DNA]</scope>
    <source>
        <strain evidence="2">ST1C</strain>
    </source>
</reference>
<accession>A0A5J4W3C9</accession>
<sequence length="853" mass="99245">MMQCVGKISLNDLILFEGNELNYLSKNGNINILKDIQQANIARNHSKQTEPKNEQQDKTSTNQICGQQTTNFIFHSMTCVTTPKRQAHVYYKQQELSVLKQWRGSEWKMTDFTEYTRLGSNMSSTEMNEKYARTLICVAGREVDINQQQQQQQKEMNTDDSNQVLDDDKQKLLFPDLPIFTDIFLMEVVRDDPEKEIKKISQYIKDNGCLDIKNEKEQQIQQQLLLEKLYKEDNKFRIPNQDNEIDIAHLSLILLKRIRIMGGVQGLYFTSSSLFILNGKALMLFFIHDSDILKKNGIRKEQLNKQQEKVKDSKQDNKQDNEDDQKLEINSSYDFCSCNVPYFSRENRKQDVIASILPYHYSITEVRSIRNTQIQIRQQGINNQKQHEELDYLKWFDIYNAFRRGSPVFAQMQFFIKSPSPITSVSSIILANVVQHWDQNYSSMFEPVLDQHWLLPPIYSRTLLCQRILLAYAPCGIAIADIQFNIENPLKFEQEIKYQRRNQCILDLDKIVSPIIQKRSLKEQNKIEQAKQKVEIIQDDSYNKYNNENQNDKIESNDLCIENQQSQSIHNSQSQSQKLNGNTIIIQHQYLLESQLLRPISHAAHMIRYAVKLLEKHGQKLKQMQQDLIFAYHARPHANLFSQKQEINVVTTAGLNGDIVALGRTPSLVIDAQIIGDSDFCVISDKNVLIYSLIPNVKHPHFCLRYKRTSSEIKKYPFDIKIYNGLVFEDKQKLDEEEEEYFKNNDGSERFMFNLLVSAIIPTNQGLSFTIPSTFGQFSVFGGIGGTFYKLLNKLNKEIHRPTEQLAAFSALALELMSETHERRGLNQKSVSDYAQLAHKIYHDELQDDQYNK</sequence>
<name>A0A5J4W3C9_9EUKA</name>
<evidence type="ECO:0000313" key="2">
    <source>
        <dbReference type="EMBL" id="KAA6389029.1"/>
    </source>
</evidence>
<evidence type="ECO:0000313" key="3">
    <source>
        <dbReference type="Proteomes" id="UP000324800"/>
    </source>
</evidence>
<protein>
    <submittedName>
        <fullName evidence="2">Uncharacterized protein</fullName>
    </submittedName>
</protein>
<dbReference type="EMBL" id="SNRW01003743">
    <property type="protein sequence ID" value="KAA6389029.1"/>
    <property type="molecule type" value="Genomic_DNA"/>
</dbReference>